<dbReference type="InterPro" id="IPR038765">
    <property type="entry name" value="Papain-like_cys_pep_sf"/>
</dbReference>
<dbReference type="Proteomes" id="UP000265768">
    <property type="component" value="Unassembled WGS sequence"/>
</dbReference>
<sequence length="256" mass="28037">MDAARTRLIKAARADLGYRQPVDSRGQKLPTPYGEWYCRAARVSCSAYGPAAWCDMAVSKWAEEAGIAPLVGRFAYTVAHARWFKARGRWSPAPAVGAVVFFDWGRSNDIEKIDHVGIVTDVRGGGVIRTIEANTRREVAERTRGAAEYVGFGHWWRGAPGGSAKPKPKPPASGADTRPPAYPGRLIRQGSRGDHVRTWQRQMIRRGYNLGPTGADGIYGPRSAAAARELQRRARLVVDGIVGPDTWRATWSKGGK</sequence>
<evidence type="ECO:0000313" key="5">
    <source>
        <dbReference type="Proteomes" id="UP000265768"/>
    </source>
</evidence>
<gene>
    <name evidence="4" type="ORF">D5H75_40150</name>
</gene>
<proteinExistence type="predicted"/>
<evidence type="ECO:0000259" key="2">
    <source>
        <dbReference type="Pfam" id="PF01471"/>
    </source>
</evidence>
<dbReference type="InterPro" id="IPR007921">
    <property type="entry name" value="CHAP_dom"/>
</dbReference>
<feature type="region of interest" description="Disordered" evidence="1">
    <location>
        <begin position="160"/>
        <end position="195"/>
    </location>
</feature>
<protein>
    <submittedName>
        <fullName evidence="4">CHAP domain-containing protein</fullName>
    </submittedName>
</protein>
<keyword evidence="5" id="KW-1185">Reference proteome</keyword>
<evidence type="ECO:0000259" key="3">
    <source>
        <dbReference type="Pfam" id="PF05257"/>
    </source>
</evidence>
<dbReference type="Pfam" id="PF05257">
    <property type="entry name" value="CHAP"/>
    <property type="match status" value="1"/>
</dbReference>
<accession>A0A3A3ZZE7</accession>
<dbReference type="SUPFAM" id="SSF47090">
    <property type="entry name" value="PGBD-like"/>
    <property type="match status" value="1"/>
</dbReference>
<dbReference type="EMBL" id="QZEY01000035">
    <property type="protein sequence ID" value="RJL19741.1"/>
    <property type="molecule type" value="Genomic_DNA"/>
</dbReference>
<dbReference type="OrthoDB" id="5124837at2"/>
<dbReference type="Pfam" id="PF01471">
    <property type="entry name" value="PG_binding_1"/>
    <property type="match status" value="1"/>
</dbReference>
<comment type="caution">
    <text evidence="4">The sequence shown here is derived from an EMBL/GenBank/DDBJ whole genome shotgun (WGS) entry which is preliminary data.</text>
</comment>
<organism evidence="4 5">
    <name type="scientific">Bailinhaonella thermotolerans</name>
    <dbReference type="NCBI Taxonomy" id="1070861"/>
    <lineage>
        <taxon>Bacteria</taxon>
        <taxon>Bacillati</taxon>
        <taxon>Actinomycetota</taxon>
        <taxon>Actinomycetes</taxon>
        <taxon>Streptosporangiales</taxon>
        <taxon>Streptosporangiaceae</taxon>
        <taxon>Bailinhaonella</taxon>
    </lineage>
</organism>
<reference evidence="4 5" key="1">
    <citation type="submission" date="2018-09" db="EMBL/GenBank/DDBJ databases">
        <title>YIM 75507 draft genome.</title>
        <authorList>
            <person name="Tang S."/>
            <person name="Feng Y."/>
        </authorList>
    </citation>
    <scope>NUCLEOTIDE SEQUENCE [LARGE SCALE GENOMIC DNA]</scope>
    <source>
        <strain evidence="4 5">YIM 75507</strain>
    </source>
</reference>
<dbReference type="AlphaFoldDB" id="A0A3A3ZZE7"/>
<evidence type="ECO:0000256" key="1">
    <source>
        <dbReference type="SAM" id="MobiDB-lite"/>
    </source>
</evidence>
<dbReference type="RefSeq" id="WP_119931886.1">
    <property type="nucleotide sequence ID" value="NZ_QZEY01000035.1"/>
</dbReference>
<feature type="domain" description="Peptidoglycan binding-like" evidence="2">
    <location>
        <begin position="192"/>
        <end position="249"/>
    </location>
</feature>
<dbReference type="InterPro" id="IPR002477">
    <property type="entry name" value="Peptidoglycan-bd-like"/>
</dbReference>
<dbReference type="Gene3D" id="1.10.101.10">
    <property type="entry name" value="PGBD-like superfamily/PGBD"/>
    <property type="match status" value="1"/>
</dbReference>
<name>A0A3A3ZZE7_9ACTN</name>
<dbReference type="InterPro" id="IPR036366">
    <property type="entry name" value="PGBDSf"/>
</dbReference>
<feature type="domain" description="Peptidase C51" evidence="3">
    <location>
        <begin position="51"/>
        <end position="134"/>
    </location>
</feature>
<evidence type="ECO:0000313" key="4">
    <source>
        <dbReference type="EMBL" id="RJL19741.1"/>
    </source>
</evidence>
<dbReference type="SUPFAM" id="SSF54001">
    <property type="entry name" value="Cysteine proteinases"/>
    <property type="match status" value="1"/>
</dbReference>
<dbReference type="InterPro" id="IPR036365">
    <property type="entry name" value="PGBD-like_sf"/>
</dbReference>